<feature type="domain" description="Glycolipid transfer protein" evidence="3">
    <location>
        <begin position="136"/>
        <end position="289"/>
    </location>
</feature>
<dbReference type="OrthoDB" id="116883at2759"/>
<dbReference type="Ensembl" id="ENSCGRT00001010763.1">
    <property type="protein sequence ID" value="ENSCGRP00001006818.1"/>
    <property type="gene ID" value="ENSCGRG00001009273.1"/>
</dbReference>
<evidence type="ECO:0000256" key="1">
    <source>
        <dbReference type="ARBA" id="ARBA00007148"/>
    </source>
</evidence>
<proteinExistence type="inferred from homology"/>
<dbReference type="RefSeq" id="XP_027282721.1">
    <property type="nucleotide sequence ID" value="XM_027426920.2"/>
</dbReference>
<gene>
    <name evidence="4 7" type="primary">Gltpd2</name>
</gene>
<feature type="transmembrane region" description="Helical" evidence="2">
    <location>
        <begin position="12"/>
        <end position="37"/>
    </location>
</feature>
<dbReference type="CTD" id="388323"/>
<dbReference type="GO" id="GO:0032691">
    <property type="term" value="P:negative regulation of interleukin-1 beta production"/>
    <property type="evidence" value="ECO:0007669"/>
    <property type="project" value="UniProtKB-ARBA"/>
</dbReference>
<reference evidence="7" key="3">
    <citation type="submission" date="2025-04" db="UniProtKB">
        <authorList>
            <consortium name="RefSeq"/>
        </authorList>
    </citation>
    <scope>IDENTIFICATION</scope>
    <source>
        <strain evidence="7">17A/GY</strain>
        <tissue evidence="7">Liver</tissue>
    </source>
</reference>
<protein>
    <submittedName>
        <fullName evidence="4">Glycolipid transfer protein domain containing 2</fullName>
    </submittedName>
    <submittedName>
        <fullName evidence="7">Glycolipid transfer protein domain-containing protein 2</fullName>
    </submittedName>
</protein>
<dbReference type="Gene3D" id="1.10.3520.10">
    <property type="entry name" value="Glycolipid transfer protein"/>
    <property type="match status" value="1"/>
</dbReference>
<dbReference type="GO" id="GO:0005829">
    <property type="term" value="C:cytosol"/>
    <property type="evidence" value="ECO:0007669"/>
    <property type="project" value="TreeGrafter"/>
</dbReference>
<dbReference type="GeneID" id="100752283"/>
<accession>A0A3L7GNZ5</accession>
<keyword evidence="2" id="KW-1133">Transmembrane helix</keyword>
<dbReference type="Pfam" id="PF08718">
    <property type="entry name" value="GLTP"/>
    <property type="match status" value="1"/>
</dbReference>
<dbReference type="PANTHER" id="PTHR10219:SF19">
    <property type="entry name" value="GLYCOLIPID TRANSFER PROTEIN DOMAIN-CONTAINING PROTEIN 2"/>
    <property type="match status" value="1"/>
</dbReference>
<keyword evidence="6" id="KW-1185">Reference proteome</keyword>
<dbReference type="SUPFAM" id="SSF110004">
    <property type="entry name" value="Glycolipid transfer protein, GLTP"/>
    <property type="match status" value="1"/>
</dbReference>
<dbReference type="InterPro" id="IPR036497">
    <property type="entry name" value="GLTP_sf"/>
</dbReference>
<dbReference type="InterPro" id="IPR014830">
    <property type="entry name" value="Glycolipid_transfer_prot_dom"/>
</dbReference>
<dbReference type="GO" id="GO:1902388">
    <property type="term" value="F:ceramide 1-phosphate transfer activity"/>
    <property type="evidence" value="ECO:0007669"/>
    <property type="project" value="TreeGrafter"/>
</dbReference>
<evidence type="ECO:0000259" key="3">
    <source>
        <dbReference type="Pfam" id="PF08718"/>
    </source>
</evidence>
<dbReference type="GeneTree" id="ENSGT00940000162518"/>
<dbReference type="FunFam" id="1.10.3520.10:FF:000002">
    <property type="entry name" value="Ceramide-1-phosphate transfer protein"/>
    <property type="match status" value="1"/>
</dbReference>
<evidence type="ECO:0000313" key="4">
    <source>
        <dbReference type="Ensembl" id="ENSCGRP00001006818.1"/>
    </source>
</evidence>
<dbReference type="Proteomes" id="UP001108280">
    <property type="component" value="Chromosome 7"/>
</dbReference>
<dbReference type="KEGG" id="cge:100752283"/>
<dbReference type="Proteomes" id="UP000694386">
    <property type="component" value="Unplaced"/>
</dbReference>
<dbReference type="GO" id="GO:0016020">
    <property type="term" value="C:membrane"/>
    <property type="evidence" value="ECO:0007669"/>
    <property type="project" value="TreeGrafter"/>
</dbReference>
<evidence type="ECO:0000313" key="5">
    <source>
        <dbReference type="Proteomes" id="UP000694386"/>
    </source>
</evidence>
<evidence type="ECO:0000313" key="6">
    <source>
        <dbReference type="Proteomes" id="UP001108280"/>
    </source>
</evidence>
<sequence>MVMGVSLTSPALGRWLCHVIPLAIFTLLFLYTGVRLFHEWPHSARRTQQSGLWELEPPSPSPVLTALLRFTSGVLTGCRPGVQACNPEGPLPSQILPELIPLVVPEKEEPPCLGPQGVLGRMVSPFLACMSPEGDVELSQYLAGWRELLRFLTPLGSVFAFATSEAFIKVTALEARVHGPDASHYTSLATMATWERQAGLLELPGTEARNPARASGSRTLLLLHRALRWSQLCLHRVATGTLGGPDAGVQCGDAYSTALAEHHPWLIRQAARLAILALPSRGRLLQLACPGTGEADARVALARAARVLEDVYNRTQALLAGHGLLQLAL</sequence>
<keyword evidence="2" id="KW-0472">Membrane</keyword>
<evidence type="ECO:0000256" key="2">
    <source>
        <dbReference type="SAM" id="Phobius"/>
    </source>
</evidence>
<reference evidence="6" key="1">
    <citation type="journal article" date="2018" name="Biotechnol. Bioeng.">
        <title>A reference genome of the Chinese hamster based on a hybrid assembly strategy.</title>
        <authorList>
            <person name="Rupp O."/>
            <person name="MacDonald M.L."/>
            <person name="Li S."/>
            <person name="Dhiman H."/>
            <person name="Polson S."/>
            <person name="Griep S."/>
            <person name="Heffner K."/>
            <person name="Hernandez I."/>
            <person name="Brinkrolf K."/>
            <person name="Jadhav V."/>
            <person name="Samoudi M."/>
            <person name="Hao H."/>
            <person name="Kingham B."/>
            <person name="Goesmann A."/>
            <person name="Betenbaugh M.J."/>
            <person name="Lewis N.E."/>
            <person name="Borth N."/>
            <person name="Lee K.H."/>
        </authorList>
    </citation>
    <scope>NUCLEOTIDE SEQUENCE [LARGE SCALE GENOMIC DNA]</scope>
    <source>
        <strain evidence="6">17A/GY</strain>
    </source>
</reference>
<keyword evidence="2" id="KW-0812">Transmembrane</keyword>
<comment type="similarity">
    <text evidence="1">Belongs to the GLTP family.</text>
</comment>
<reference evidence="4" key="4">
    <citation type="submission" date="2025-05" db="UniProtKB">
        <authorList>
            <consortium name="Ensembl"/>
        </authorList>
    </citation>
    <scope>IDENTIFICATION</scope>
</reference>
<evidence type="ECO:0000313" key="7">
    <source>
        <dbReference type="RefSeq" id="XP_027282721.1"/>
    </source>
</evidence>
<dbReference type="PANTHER" id="PTHR10219">
    <property type="entry name" value="GLYCOLIPID TRANSFER PROTEIN-RELATED"/>
    <property type="match status" value="1"/>
</dbReference>
<organism evidence="4 5">
    <name type="scientific">Cricetulus griseus</name>
    <name type="common">Chinese hamster</name>
    <name type="synonym">Cricetulus barabensis griseus</name>
    <dbReference type="NCBI Taxonomy" id="10029"/>
    <lineage>
        <taxon>Eukaryota</taxon>
        <taxon>Metazoa</taxon>
        <taxon>Chordata</taxon>
        <taxon>Craniata</taxon>
        <taxon>Vertebrata</taxon>
        <taxon>Euteleostomi</taxon>
        <taxon>Mammalia</taxon>
        <taxon>Eutheria</taxon>
        <taxon>Euarchontoglires</taxon>
        <taxon>Glires</taxon>
        <taxon>Rodentia</taxon>
        <taxon>Myomorpha</taxon>
        <taxon>Muroidea</taxon>
        <taxon>Cricetidae</taxon>
        <taxon>Cricetinae</taxon>
        <taxon>Cricetulus</taxon>
    </lineage>
</organism>
<reference evidence="6" key="2">
    <citation type="journal article" date="2020" name="Biotechnol. Bioeng.">
        <title>Chromosome-scale scaffolds for the Chinese hamster reference genome assembly to facilitate the study of the CHO epigenome.</title>
        <authorList>
            <person name="Hilliard W."/>
            <person name="MacDonald M."/>
            <person name="Lee K.H."/>
        </authorList>
    </citation>
    <scope>NUCLEOTIDE SEQUENCE [LARGE SCALE GENOMIC DNA]</scope>
    <source>
        <strain evidence="6">17A/GY</strain>
    </source>
</reference>
<dbReference type="GO" id="GO:1902387">
    <property type="term" value="F:ceramide 1-phosphate binding"/>
    <property type="evidence" value="ECO:0007669"/>
    <property type="project" value="TreeGrafter"/>
</dbReference>
<name>A0A3L7GNZ5_CRIGR</name>
<dbReference type="AlphaFoldDB" id="A0A3L7GNZ5"/>